<protein>
    <submittedName>
        <fullName evidence="1">Uncharacterized protein</fullName>
    </submittedName>
</protein>
<organism evidence="1 2">
    <name type="scientific">Taphrina deformans (strain PYCC 5710 / ATCC 11124 / CBS 356.35 / IMI 108563 / JCM 9778 / NBRC 8474)</name>
    <name type="common">Peach leaf curl fungus</name>
    <name type="synonym">Lalaria deformans</name>
    <dbReference type="NCBI Taxonomy" id="1097556"/>
    <lineage>
        <taxon>Eukaryota</taxon>
        <taxon>Fungi</taxon>
        <taxon>Dikarya</taxon>
        <taxon>Ascomycota</taxon>
        <taxon>Taphrinomycotina</taxon>
        <taxon>Taphrinomycetes</taxon>
        <taxon>Taphrinales</taxon>
        <taxon>Taphrinaceae</taxon>
        <taxon>Taphrina</taxon>
    </lineage>
</organism>
<comment type="caution">
    <text evidence="1">The sequence shown here is derived from an EMBL/GenBank/DDBJ whole genome shotgun (WGS) entry which is preliminary data.</text>
</comment>
<dbReference type="AlphaFoldDB" id="R4XGE2"/>
<keyword evidence="2" id="KW-1185">Reference proteome</keyword>
<accession>R4XGE2</accession>
<reference evidence="1 2" key="1">
    <citation type="journal article" date="2013" name="MBio">
        <title>Genome sequencing of the plant pathogen Taphrina deformans, the causal agent of peach leaf curl.</title>
        <authorList>
            <person name="Cisse O.H."/>
            <person name="Almeida J.M.G.C.F."/>
            <person name="Fonseca A."/>
            <person name="Kumar A.A."/>
            <person name="Salojaervi J."/>
            <person name="Overmyer K."/>
            <person name="Hauser P.M."/>
            <person name="Pagni M."/>
        </authorList>
    </citation>
    <scope>NUCLEOTIDE SEQUENCE [LARGE SCALE GENOMIC DNA]</scope>
    <source>
        <strain evidence="2">PYCC 5710 / ATCC 11124 / CBS 356.35 / IMI 108563 / JCM 9778 / NBRC 8474</strain>
    </source>
</reference>
<sequence length="136" mass="14663">MTLSLGALVLRIARCDTNNDGHIDIRIATRTDENFGLMAHLAMSDSGDRDDVGGRALKEFGPNTFEIMQSIVSQKNNQAQVGSSSGNTGHGAQRWVLHEVLHGCLGTIPGNSFSFVIRNEGASEGFRDEKSTLPGY</sequence>
<evidence type="ECO:0000313" key="1">
    <source>
        <dbReference type="EMBL" id="CCG84967.1"/>
    </source>
</evidence>
<gene>
    <name evidence="1" type="ORF">TAPDE_005533</name>
</gene>
<dbReference type="EMBL" id="CAHR02000364">
    <property type="protein sequence ID" value="CCG84967.1"/>
    <property type="molecule type" value="Genomic_DNA"/>
</dbReference>
<proteinExistence type="predicted"/>
<dbReference type="VEuPathDB" id="FungiDB:TAPDE_005533"/>
<name>R4XGE2_TAPDE</name>
<dbReference type="Proteomes" id="UP000013776">
    <property type="component" value="Unassembled WGS sequence"/>
</dbReference>
<evidence type="ECO:0000313" key="2">
    <source>
        <dbReference type="Proteomes" id="UP000013776"/>
    </source>
</evidence>